<keyword evidence="2" id="KW-1185">Reference proteome</keyword>
<evidence type="ECO:0000313" key="2">
    <source>
        <dbReference type="Proteomes" id="UP001234297"/>
    </source>
</evidence>
<organism evidence="1 2">
    <name type="scientific">Persea americana</name>
    <name type="common">Avocado</name>
    <dbReference type="NCBI Taxonomy" id="3435"/>
    <lineage>
        <taxon>Eukaryota</taxon>
        <taxon>Viridiplantae</taxon>
        <taxon>Streptophyta</taxon>
        <taxon>Embryophyta</taxon>
        <taxon>Tracheophyta</taxon>
        <taxon>Spermatophyta</taxon>
        <taxon>Magnoliopsida</taxon>
        <taxon>Magnoliidae</taxon>
        <taxon>Laurales</taxon>
        <taxon>Lauraceae</taxon>
        <taxon>Persea</taxon>
    </lineage>
</organism>
<accession>A0ACC2LTI1</accession>
<evidence type="ECO:0000313" key="1">
    <source>
        <dbReference type="EMBL" id="KAJ8636712.1"/>
    </source>
</evidence>
<sequence>MLTENGKNARTENPPHVYYKPSLLFPTTTKTLVTCCVSLSKPFLSGFQPKLFHSHFLLCNEDFTAETLLDSIAVSGLMEYSSGEDSEISDSEVHDYSDKVYESLKKGIYKTRYSEDSFRCPFCTGKKKQGYHYKDLFQHASGIGSSHRKGKEKANHLALAKYLKTDLVSASPGSLEPTVKSEVRAKPVRVADDLFVWPWMGVLMNLPTEWNGEKYVGESAARVKEQLSKFRPIKAHPLWNYRGHLGIAIIEFGKDWTGFKDAMAFENSFEVEHFGKRDWKERKHHGLDLYGWVARADDYNSVGHVGEYLRKNGDLRTVADLEQAASRQNDNLVKNLASEIDAKSKQVKELECKYNETSMSLSSMMEQKDKILQDYNEKIKKMQRIAQDHNRKVLRENEKLRCELEKQQREHDRQRRELDKRKVETDIERRKLIVEKQKNEMRNDSLQRATLEQKKADENVLRLVEEQKREKEAALMRILKLEEQLDNKQALELEIQQLQGKLQVMKHMESDDDSVKKKMEEMNEELQEKMGEMDDLESLNQALLVKERRSNDELQAARRELIFGLGELLGGRSHIGIKKMGELDTKPFQSACKQKFSAGEATIESAKLSSLWEERIKDPHWHPFKVVIMGEEPQQVIDDSDEKLKELKDEFGDEVLQAVVTALLEIAEYNPSGGYVVQELWNFKERRKATLKEVIQYVLKQWKTHKRKSLCACPHHPFSQSKRCHTEMTGFEPSGEASCMHLWPFFYVGKTMWFEYQWAGIGYANLLEP</sequence>
<proteinExistence type="predicted"/>
<protein>
    <submittedName>
        <fullName evidence="1">Uncharacterized protein</fullName>
    </submittedName>
</protein>
<dbReference type="Proteomes" id="UP001234297">
    <property type="component" value="Chromosome 3"/>
</dbReference>
<gene>
    <name evidence="1" type="ORF">MRB53_010979</name>
</gene>
<name>A0ACC2LTI1_PERAE</name>
<reference evidence="1 2" key="1">
    <citation type="journal article" date="2022" name="Hortic Res">
        <title>A haplotype resolved chromosomal level avocado genome allows analysis of novel avocado genes.</title>
        <authorList>
            <person name="Nath O."/>
            <person name="Fletcher S.J."/>
            <person name="Hayward A."/>
            <person name="Shaw L.M."/>
            <person name="Masouleh A.K."/>
            <person name="Furtado A."/>
            <person name="Henry R.J."/>
            <person name="Mitter N."/>
        </authorList>
    </citation>
    <scope>NUCLEOTIDE SEQUENCE [LARGE SCALE GENOMIC DNA]</scope>
    <source>
        <strain evidence="2">cv. Hass</strain>
    </source>
</reference>
<comment type="caution">
    <text evidence="1">The sequence shown here is derived from an EMBL/GenBank/DDBJ whole genome shotgun (WGS) entry which is preliminary data.</text>
</comment>
<dbReference type="EMBL" id="CM056811">
    <property type="protein sequence ID" value="KAJ8636712.1"/>
    <property type="molecule type" value="Genomic_DNA"/>
</dbReference>